<gene>
    <name evidence="2" type="ORF">F7Q91_03595</name>
</gene>
<feature type="chain" id="PRO_5030706822" description="DUF1496 domain-containing protein" evidence="1">
    <location>
        <begin position="24"/>
        <end position="82"/>
    </location>
</feature>
<reference evidence="2 3" key="1">
    <citation type="submission" date="2019-09" db="EMBL/GenBank/DDBJ databases">
        <title>Draft genome sequences of 48 bacterial type strains from the CCUG.</title>
        <authorList>
            <person name="Tunovic T."/>
            <person name="Pineiro-Iglesias B."/>
            <person name="Unosson C."/>
            <person name="Inganas E."/>
            <person name="Ohlen M."/>
            <person name="Cardew S."/>
            <person name="Jensie-Markopoulos S."/>
            <person name="Salva-Serra F."/>
            <person name="Jaen-Luchoro D."/>
            <person name="Karlsson R."/>
            <person name="Svensson-Stadler L."/>
            <person name="Chun J."/>
            <person name="Moore E."/>
        </authorList>
    </citation>
    <scope>NUCLEOTIDE SEQUENCE [LARGE SCALE GENOMIC DNA]</scope>
    <source>
        <strain evidence="2 3">CCUG 48643</strain>
    </source>
</reference>
<evidence type="ECO:0000313" key="3">
    <source>
        <dbReference type="Proteomes" id="UP000423756"/>
    </source>
</evidence>
<dbReference type="Proteomes" id="UP000423756">
    <property type="component" value="Unassembled WGS sequence"/>
</dbReference>
<evidence type="ECO:0000313" key="2">
    <source>
        <dbReference type="EMBL" id="KAB0482506.1"/>
    </source>
</evidence>
<organism evidence="2 3">
    <name type="scientific">Vibrio chagasii</name>
    <dbReference type="NCBI Taxonomy" id="170679"/>
    <lineage>
        <taxon>Bacteria</taxon>
        <taxon>Pseudomonadati</taxon>
        <taxon>Pseudomonadota</taxon>
        <taxon>Gammaproteobacteria</taxon>
        <taxon>Vibrionales</taxon>
        <taxon>Vibrionaceae</taxon>
        <taxon>Vibrio</taxon>
    </lineage>
</organism>
<name>A0A7V7TI34_9VIBR</name>
<protein>
    <recommendedName>
        <fullName evidence="4">DUF1496 domain-containing protein</fullName>
    </recommendedName>
</protein>
<proteinExistence type="predicted"/>
<comment type="caution">
    <text evidence="2">The sequence shown here is derived from an EMBL/GenBank/DDBJ whole genome shotgun (WGS) entry which is preliminary data.</text>
</comment>
<evidence type="ECO:0008006" key="4">
    <source>
        <dbReference type="Google" id="ProtNLM"/>
    </source>
</evidence>
<dbReference type="RefSeq" id="WP_137406517.1">
    <property type="nucleotide sequence ID" value="NZ_AP025467.1"/>
</dbReference>
<sequence length="82" mass="9219">MNQSKFLLFILLACISPLKVATASNTAIHFYSGLIINIEESRRGCTIVATFEGQVIQTERARYQCFRDEIGSFSLRAQSKTN</sequence>
<feature type="signal peptide" evidence="1">
    <location>
        <begin position="1"/>
        <end position="23"/>
    </location>
</feature>
<evidence type="ECO:0000256" key="1">
    <source>
        <dbReference type="SAM" id="SignalP"/>
    </source>
</evidence>
<dbReference type="AlphaFoldDB" id="A0A7V7TI34"/>
<dbReference type="EMBL" id="VZPX01000004">
    <property type="protein sequence ID" value="KAB0482506.1"/>
    <property type="molecule type" value="Genomic_DNA"/>
</dbReference>
<keyword evidence="1" id="KW-0732">Signal</keyword>
<accession>A0A7V7TI34</accession>
<dbReference type="GeneID" id="77344744"/>